<evidence type="ECO:0000259" key="1">
    <source>
        <dbReference type="Pfam" id="PF13452"/>
    </source>
</evidence>
<gene>
    <name evidence="2" type="ORF">UFOPK3268_01756</name>
    <name evidence="3" type="ORF">UFOPK3752_00399</name>
    <name evidence="4" type="ORF">UFOPK4150_00696</name>
</gene>
<dbReference type="Pfam" id="PF13452">
    <property type="entry name" value="FAS1_DH_region"/>
    <property type="match status" value="1"/>
</dbReference>
<proteinExistence type="predicted"/>
<dbReference type="SUPFAM" id="SSF54637">
    <property type="entry name" value="Thioesterase/thiol ester dehydrase-isomerase"/>
    <property type="match status" value="1"/>
</dbReference>
<sequence length="154" mass="16407">MTESRPETGLVGTVIDTLTLDIECGKIAEFARATHALDPVHRDRAAAGDRGLDAIAATATHVVAAGHQRDPAAVLEVLGLDLTRVVVGSTSWEYSRPVVAGMSLTARRVVLADEMRTGGRSGAMRLITLETTFTEADGDVVVRQREVLIERGTT</sequence>
<protein>
    <submittedName>
        <fullName evidence="4">Unannotated protein</fullName>
    </submittedName>
</protein>
<name>A0A6J7RGR6_9ZZZZ</name>
<dbReference type="AlphaFoldDB" id="A0A6J7RGR6"/>
<evidence type="ECO:0000313" key="2">
    <source>
        <dbReference type="EMBL" id="CAB4852668.1"/>
    </source>
</evidence>
<evidence type="ECO:0000313" key="3">
    <source>
        <dbReference type="EMBL" id="CAB4930551.1"/>
    </source>
</evidence>
<dbReference type="EMBL" id="CAFBPU010000011">
    <property type="protein sequence ID" value="CAB5028004.1"/>
    <property type="molecule type" value="Genomic_DNA"/>
</dbReference>
<accession>A0A6J7RGR6</accession>
<organism evidence="4">
    <name type="scientific">freshwater metagenome</name>
    <dbReference type="NCBI Taxonomy" id="449393"/>
    <lineage>
        <taxon>unclassified sequences</taxon>
        <taxon>metagenomes</taxon>
        <taxon>ecological metagenomes</taxon>
    </lineage>
</organism>
<dbReference type="EMBL" id="CAFBND010000010">
    <property type="protein sequence ID" value="CAB4930551.1"/>
    <property type="molecule type" value="Genomic_DNA"/>
</dbReference>
<dbReference type="InterPro" id="IPR039569">
    <property type="entry name" value="FAS1-like_DH_region"/>
</dbReference>
<reference evidence="4" key="1">
    <citation type="submission" date="2020-05" db="EMBL/GenBank/DDBJ databases">
        <authorList>
            <person name="Chiriac C."/>
            <person name="Salcher M."/>
            <person name="Ghai R."/>
            <person name="Kavagutti S V."/>
        </authorList>
    </citation>
    <scope>NUCLEOTIDE SEQUENCE</scope>
</reference>
<evidence type="ECO:0000313" key="4">
    <source>
        <dbReference type="EMBL" id="CAB5028004.1"/>
    </source>
</evidence>
<dbReference type="EMBL" id="CAFBIZ010000295">
    <property type="protein sequence ID" value="CAB4852668.1"/>
    <property type="molecule type" value="Genomic_DNA"/>
</dbReference>
<feature type="domain" description="FAS1-like dehydratase" evidence="1">
    <location>
        <begin position="10"/>
        <end position="143"/>
    </location>
</feature>
<dbReference type="InterPro" id="IPR029069">
    <property type="entry name" value="HotDog_dom_sf"/>
</dbReference>
<dbReference type="Gene3D" id="3.10.129.10">
    <property type="entry name" value="Hotdog Thioesterase"/>
    <property type="match status" value="1"/>
</dbReference>